<evidence type="ECO:0000256" key="5">
    <source>
        <dbReference type="ARBA" id="ARBA00022692"/>
    </source>
</evidence>
<feature type="transmembrane region" description="Helical" evidence="8">
    <location>
        <begin position="7"/>
        <end position="28"/>
    </location>
</feature>
<keyword evidence="7 8" id="KW-0472">Membrane</keyword>
<evidence type="ECO:0000313" key="12">
    <source>
        <dbReference type="Proteomes" id="UP001303946"/>
    </source>
</evidence>
<dbReference type="RefSeq" id="WP_316701439.1">
    <property type="nucleotide sequence ID" value="NZ_CP136336.1"/>
</dbReference>
<dbReference type="InterPro" id="IPR058130">
    <property type="entry name" value="PEA_transf_C"/>
</dbReference>
<dbReference type="Pfam" id="PF08019">
    <property type="entry name" value="EptA_B_N"/>
    <property type="match status" value="1"/>
</dbReference>
<dbReference type="CDD" id="cd16017">
    <property type="entry name" value="LptA"/>
    <property type="match status" value="1"/>
</dbReference>
<dbReference type="InterPro" id="IPR017850">
    <property type="entry name" value="Alkaline_phosphatase_core_sf"/>
</dbReference>
<feature type="transmembrane region" description="Helical" evidence="8">
    <location>
        <begin position="48"/>
        <end position="74"/>
    </location>
</feature>
<dbReference type="NCBIfam" id="NF028537">
    <property type="entry name" value="P_eth_NH2_trans"/>
    <property type="match status" value="1"/>
</dbReference>
<keyword evidence="2" id="KW-1003">Cell membrane</keyword>
<keyword evidence="3" id="KW-0997">Cell inner membrane</keyword>
<organism evidence="11 12">
    <name type="scientific">Piscinibacter gummiphilus</name>
    <dbReference type="NCBI Taxonomy" id="946333"/>
    <lineage>
        <taxon>Bacteria</taxon>
        <taxon>Pseudomonadati</taxon>
        <taxon>Pseudomonadota</taxon>
        <taxon>Betaproteobacteria</taxon>
        <taxon>Burkholderiales</taxon>
        <taxon>Sphaerotilaceae</taxon>
        <taxon>Piscinibacter</taxon>
    </lineage>
</organism>
<dbReference type="InterPro" id="IPR000917">
    <property type="entry name" value="Sulfatase_N"/>
</dbReference>
<reference evidence="11 12" key="1">
    <citation type="submission" date="2023-10" db="EMBL/GenBank/DDBJ databases">
        <title>Bacteria for the degradation of biodegradable plastic PBAT(Polybutylene adipate terephthalate).</title>
        <authorList>
            <person name="Weon H.-Y."/>
            <person name="Yeon J."/>
        </authorList>
    </citation>
    <scope>NUCLEOTIDE SEQUENCE [LARGE SCALE GENOMIC DNA]</scope>
    <source>
        <strain evidence="11 12">SBD 7-3</strain>
    </source>
</reference>
<protein>
    <submittedName>
        <fullName evidence="11">Phosphoethanolamine--lipid A transferase</fullName>
    </submittedName>
</protein>
<dbReference type="InterPro" id="IPR040423">
    <property type="entry name" value="PEA_transferase"/>
</dbReference>
<dbReference type="EMBL" id="CP136336">
    <property type="protein sequence ID" value="WOB08635.1"/>
    <property type="molecule type" value="Genomic_DNA"/>
</dbReference>
<keyword evidence="5 8" id="KW-0812">Transmembrane</keyword>
<accession>A0ABZ0CUI6</accession>
<evidence type="ECO:0000256" key="1">
    <source>
        <dbReference type="ARBA" id="ARBA00004429"/>
    </source>
</evidence>
<feature type="transmembrane region" description="Helical" evidence="8">
    <location>
        <begin position="81"/>
        <end position="103"/>
    </location>
</feature>
<keyword evidence="6 8" id="KW-1133">Transmembrane helix</keyword>
<dbReference type="PANTHER" id="PTHR30443">
    <property type="entry name" value="INNER MEMBRANE PROTEIN"/>
    <property type="match status" value="1"/>
</dbReference>
<dbReference type="InterPro" id="IPR012549">
    <property type="entry name" value="EptA-like_N"/>
</dbReference>
<dbReference type="PROSITE" id="PS51257">
    <property type="entry name" value="PROKAR_LIPOPROTEIN"/>
    <property type="match status" value="1"/>
</dbReference>
<sequence length="551" mass="58704">MTRHLPVLTRSAPISPLWVLAACSLWMAGPGNWVLWRKLAQLGLLQGLGGAAFAVALGVMLAAALAALMALLAWRLTLKPAATLLLVATAAGSHFMGSYGVVIDPGMMRNVIETDLHEARALVDVRLLLALGLLAGLPAWWLWRQPIAPRRFGRALWQNAATVGAALLVLVAAGLASFQPLASSMRNHKDLRYLFNPLNSVYAVAREVGLPRANAATPIEPLGADAQVASAAPASRAPILVLVLGETGRSGNFGLNGYARDTTPELARESVVSFRNAWACGTSTAVSVPCMFSGLGREQFKPDAAQRAEGLLDVLQHAGLAVLWLDNQSGCKGVCDRVPHAATCPQGDCLDDVMLAGLDERLAALDPARRARGTVIVMHQIGSHGPAYHLRSGPAQKRFMPECTAASLTACSREAIVNAYDNSIAATDHALALTIGWLKARGDAPTAMVYVADHGESLGENNLFLHGMPYAIAPEVQKRVPWVTWMSPAWQRESGVDLACLASRRDEAVTHDSYFHSVLGLMGVHTRVYQRTLDAYAPCRAEGVASARAPG</sequence>
<keyword evidence="12" id="KW-1185">Reference proteome</keyword>
<dbReference type="SUPFAM" id="SSF53649">
    <property type="entry name" value="Alkaline phosphatase-like"/>
    <property type="match status" value="1"/>
</dbReference>
<feature type="transmembrane region" description="Helical" evidence="8">
    <location>
        <begin position="155"/>
        <end position="178"/>
    </location>
</feature>
<dbReference type="Proteomes" id="UP001303946">
    <property type="component" value="Chromosome"/>
</dbReference>
<feature type="domain" description="Phosphoethanolamine transferase N-terminal" evidence="10">
    <location>
        <begin position="61"/>
        <end position="206"/>
    </location>
</feature>
<evidence type="ECO:0000259" key="9">
    <source>
        <dbReference type="Pfam" id="PF00884"/>
    </source>
</evidence>
<evidence type="ECO:0000259" key="10">
    <source>
        <dbReference type="Pfam" id="PF08019"/>
    </source>
</evidence>
<feature type="transmembrane region" description="Helical" evidence="8">
    <location>
        <begin position="123"/>
        <end position="143"/>
    </location>
</feature>
<evidence type="ECO:0000256" key="2">
    <source>
        <dbReference type="ARBA" id="ARBA00022475"/>
    </source>
</evidence>
<evidence type="ECO:0000256" key="3">
    <source>
        <dbReference type="ARBA" id="ARBA00022519"/>
    </source>
</evidence>
<proteinExistence type="predicted"/>
<feature type="domain" description="Sulfatase N-terminal" evidence="9">
    <location>
        <begin position="238"/>
        <end position="524"/>
    </location>
</feature>
<evidence type="ECO:0000256" key="6">
    <source>
        <dbReference type="ARBA" id="ARBA00022989"/>
    </source>
</evidence>
<evidence type="ECO:0000256" key="4">
    <source>
        <dbReference type="ARBA" id="ARBA00022679"/>
    </source>
</evidence>
<evidence type="ECO:0000256" key="8">
    <source>
        <dbReference type="SAM" id="Phobius"/>
    </source>
</evidence>
<evidence type="ECO:0000256" key="7">
    <source>
        <dbReference type="ARBA" id="ARBA00023136"/>
    </source>
</evidence>
<evidence type="ECO:0000313" key="11">
    <source>
        <dbReference type="EMBL" id="WOB08635.1"/>
    </source>
</evidence>
<dbReference type="Gene3D" id="3.40.720.10">
    <property type="entry name" value="Alkaline Phosphatase, subunit A"/>
    <property type="match status" value="1"/>
</dbReference>
<dbReference type="GO" id="GO:0016740">
    <property type="term" value="F:transferase activity"/>
    <property type="evidence" value="ECO:0007669"/>
    <property type="project" value="UniProtKB-KW"/>
</dbReference>
<comment type="subcellular location">
    <subcellularLocation>
        <location evidence="1">Cell inner membrane</location>
        <topology evidence="1">Multi-pass membrane protein</topology>
    </subcellularLocation>
</comment>
<gene>
    <name evidence="11" type="ORF">RXV79_00950</name>
</gene>
<keyword evidence="4 11" id="KW-0808">Transferase</keyword>
<name>A0ABZ0CUI6_9BURK</name>
<dbReference type="PANTHER" id="PTHR30443:SF0">
    <property type="entry name" value="PHOSPHOETHANOLAMINE TRANSFERASE EPTA"/>
    <property type="match status" value="1"/>
</dbReference>
<dbReference type="Pfam" id="PF00884">
    <property type="entry name" value="Sulfatase"/>
    <property type="match status" value="1"/>
</dbReference>